<dbReference type="PANTHER" id="PTHR31644:SF2">
    <property type="entry name" value="TRANSCRIPTIONAL ACTIVATOR ARO80-RELATED"/>
    <property type="match status" value="1"/>
</dbReference>
<feature type="compositionally biased region" description="Basic and acidic residues" evidence="5">
    <location>
        <begin position="182"/>
        <end position="196"/>
    </location>
</feature>
<name>A0A9X0BUM6_9EURO</name>
<dbReference type="InterPro" id="IPR001138">
    <property type="entry name" value="Zn2Cys6_DnaBD"/>
</dbReference>
<feature type="compositionally biased region" description="Acidic residues" evidence="5">
    <location>
        <begin position="197"/>
        <end position="210"/>
    </location>
</feature>
<dbReference type="RefSeq" id="XP_056789810.1">
    <property type="nucleotide sequence ID" value="XM_056934616.1"/>
</dbReference>
<evidence type="ECO:0000256" key="5">
    <source>
        <dbReference type="SAM" id="MobiDB-lite"/>
    </source>
</evidence>
<organism evidence="7 8">
    <name type="scientific">Penicillium diatomitis</name>
    <dbReference type="NCBI Taxonomy" id="2819901"/>
    <lineage>
        <taxon>Eukaryota</taxon>
        <taxon>Fungi</taxon>
        <taxon>Dikarya</taxon>
        <taxon>Ascomycota</taxon>
        <taxon>Pezizomycotina</taxon>
        <taxon>Eurotiomycetes</taxon>
        <taxon>Eurotiomycetidae</taxon>
        <taxon>Eurotiales</taxon>
        <taxon>Aspergillaceae</taxon>
        <taxon>Penicillium</taxon>
    </lineage>
</organism>
<dbReference type="PANTHER" id="PTHR31644">
    <property type="entry name" value="TRANSCRIPTIONAL ACTIVATOR ARO80-RELATED"/>
    <property type="match status" value="1"/>
</dbReference>
<keyword evidence="1" id="KW-0805">Transcription regulation</keyword>
<feature type="region of interest" description="Disordered" evidence="5">
    <location>
        <begin position="78"/>
        <end position="131"/>
    </location>
</feature>
<dbReference type="GO" id="GO:0008270">
    <property type="term" value="F:zinc ion binding"/>
    <property type="evidence" value="ECO:0007669"/>
    <property type="project" value="InterPro"/>
</dbReference>
<sequence>MQQECILGDETVDTTPDRSRQSTPHPPQERRYSYKMTYKRNRNPCIRCRSSRWRCSMPNGQAPCERCAATGEKCVPKYPGEAKRKRGQAPGASRGAQSSNENVPAMPVQHGQRDHHAQESNSSMVHPAPQQPATDKCIRCERLGLECLPGNGIVCGECRARYTRCTRVALPVEMPDPPATKSPEREEIASVEREAVSDVEDTSSDTDSSSDESCFIKAEPAESPRLNGGADTLDDDTRRSIHPDAMDWLLHEGSSTQESRSRDQQTDPTRSNVCAGQGSINAPLFESNQSAFSVDPLCKQELVDMWTKCKFSQTLAPLSKIVDLDFAARDTHEQLLKRDPMLGCSLLVISSRFMKLPGPGGLPRSHYIHGKLWKYCEEFIQHIRDYAKSQSRVLGAIESLLLLSDWLPRAAQETIDISAEWSGELVFPETRSPAQHQDGEKWRQIKWREEIFDPEQRSERMSRRLIRAAVNIARVSGVFIDSAPPSSDAQPRHTDRVSRVRDMLSIYHPTIASHRGPRFPEGGLQMALFGSSDVRSIKPTSGSSHIGFQRRVNGMSDSTNRLPSLSFDRIPSHAGMRACLHALTIHALVQRVLSHGGSARPIRCSEYIDDSVGLFPVGQNHIDEVKFNTSRIFELLLSSNGALCAGPPFALAVASCGRPAT</sequence>
<keyword evidence="3" id="KW-0804">Transcription</keyword>
<evidence type="ECO:0000256" key="4">
    <source>
        <dbReference type="ARBA" id="ARBA00023242"/>
    </source>
</evidence>
<dbReference type="GeneID" id="81624865"/>
<reference evidence="7" key="1">
    <citation type="submission" date="2022-12" db="EMBL/GenBank/DDBJ databases">
        <authorList>
            <person name="Petersen C."/>
        </authorList>
    </citation>
    <scope>NUCLEOTIDE SEQUENCE</scope>
    <source>
        <strain evidence="7">IBT 30728</strain>
    </source>
</reference>
<dbReference type="GO" id="GO:0000981">
    <property type="term" value="F:DNA-binding transcription factor activity, RNA polymerase II-specific"/>
    <property type="evidence" value="ECO:0007669"/>
    <property type="project" value="InterPro"/>
</dbReference>
<reference evidence="7" key="2">
    <citation type="journal article" date="2023" name="IMA Fungus">
        <title>Comparative genomic study of the Penicillium genus elucidates a diverse pangenome and 15 lateral gene transfer events.</title>
        <authorList>
            <person name="Petersen C."/>
            <person name="Sorensen T."/>
            <person name="Nielsen M.R."/>
            <person name="Sondergaard T.E."/>
            <person name="Sorensen J.L."/>
            <person name="Fitzpatrick D.A."/>
            <person name="Frisvad J.C."/>
            <person name="Nielsen K.L."/>
        </authorList>
    </citation>
    <scope>NUCLEOTIDE SEQUENCE</scope>
    <source>
        <strain evidence="7">IBT 30728</strain>
    </source>
</reference>
<keyword evidence="4" id="KW-0539">Nucleus</keyword>
<feature type="compositionally biased region" description="Polar residues" evidence="5">
    <location>
        <begin position="266"/>
        <end position="275"/>
    </location>
</feature>
<comment type="caution">
    <text evidence="7">The sequence shown here is derived from an EMBL/GenBank/DDBJ whole genome shotgun (WGS) entry which is preliminary data.</text>
</comment>
<dbReference type="AlphaFoldDB" id="A0A9X0BUM6"/>
<evidence type="ECO:0000313" key="8">
    <source>
        <dbReference type="Proteomes" id="UP001148312"/>
    </source>
</evidence>
<evidence type="ECO:0000313" key="7">
    <source>
        <dbReference type="EMBL" id="KAJ5485026.1"/>
    </source>
</evidence>
<keyword evidence="2" id="KW-0238">DNA-binding</keyword>
<evidence type="ECO:0000256" key="2">
    <source>
        <dbReference type="ARBA" id="ARBA00023125"/>
    </source>
</evidence>
<dbReference type="InterPro" id="IPR036864">
    <property type="entry name" value="Zn2-C6_fun-type_DNA-bd_sf"/>
</dbReference>
<dbReference type="GO" id="GO:0005634">
    <property type="term" value="C:nucleus"/>
    <property type="evidence" value="ECO:0007669"/>
    <property type="project" value="TreeGrafter"/>
</dbReference>
<feature type="domain" description="Zn(2)-C6 fungal-type" evidence="6">
    <location>
        <begin position="44"/>
        <end position="74"/>
    </location>
</feature>
<evidence type="ECO:0000259" key="6">
    <source>
        <dbReference type="PROSITE" id="PS00463"/>
    </source>
</evidence>
<keyword evidence="8" id="KW-1185">Reference proteome</keyword>
<gene>
    <name evidence="7" type="ORF">N7539_005014</name>
</gene>
<protein>
    <recommendedName>
        <fullName evidence="6">Zn(2)-C6 fungal-type domain-containing protein</fullName>
    </recommendedName>
</protein>
<dbReference type="PROSITE" id="PS00463">
    <property type="entry name" value="ZN2_CY6_FUNGAL_1"/>
    <property type="match status" value="1"/>
</dbReference>
<evidence type="ECO:0000256" key="3">
    <source>
        <dbReference type="ARBA" id="ARBA00023163"/>
    </source>
</evidence>
<dbReference type="Proteomes" id="UP001148312">
    <property type="component" value="Unassembled WGS sequence"/>
</dbReference>
<accession>A0A9X0BUM6</accession>
<proteinExistence type="predicted"/>
<dbReference type="EMBL" id="JAPWDQ010000005">
    <property type="protein sequence ID" value="KAJ5485026.1"/>
    <property type="molecule type" value="Genomic_DNA"/>
</dbReference>
<evidence type="ECO:0000256" key="1">
    <source>
        <dbReference type="ARBA" id="ARBA00023015"/>
    </source>
</evidence>
<dbReference type="CDD" id="cd00067">
    <property type="entry name" value="GAL4"/>
    <property type="match status" value="1"/>
</dbReference>
<feature type="region of interest" description="Disordered" evidence="5">
    <location>
        <begin position="1"/>
        <end position="33"/>
    </location>
</feature>
<dbReference type="SUPFAM" id="SSF57701">
    <property type="entry name" value="Zn2/Cys6 DNA-binding domain"/>
    <property type="match status" value="1"/>
</dbReference>
<dbReference type="GO" id="GO:0003677">
    <property type="term" value="F:DNA binding"/>
    <property type="evidence" value="ECO:0007669"/>
    <property type="project" value="UniProtKB-KW"/>
</dbReference>
<feature type="region of interest" description="Disordered" evidence="5">
    <location>
        <begin position="252"/>
        <end position="275"/>
    </location>
</feature>
<dbReference type="InterPro" id="IPR052780">
    <property type="entry name" value="AAA_Catabolism_Regulators"/>
</dbReference>
<feature type="region of interest" description="Disordered" evidence="5">
    <location>
        <begin position="172"/>
        <end position="239"/>
    </location>
</feature>